<organism evidence="3 4">
    <name type="scientific">Candidatus Woesebacteria bacterium GWB1_43_5</name>
    <dbReference type="NCBI Taxonomy" id="1802474"/>
    <lineage>
        <taxon>Bacteria</taxon>
        <taxon>Candidatus Woeseibacteriota</taxon>
    </lineage>
</organism>
<dbReference type="InterPro" id="IPR003675">
    <property type="entry name" value="Rce1/LyrA-like_dom"/>
</dbReference>
<feature type="transmembrane region" description="Helical" evidence="1">
    <location>
        <begin position="71"/>
        <end position="90"/>
    </location>
</feature>
<dbReference type="EMBL" id="MGFM01000018">
    <property type="protein sequence ID" value="OGM05841.1"/>
    <property type="molecule type" value="Genomic_DNA"/>
</dbReference>
<keyword evidence="1" id="KW-1133">Transmembrane helix</keyword>
<reference evidence="3 4" key="1">
    <citation type="journal article" date="2016" name="Nat. Commun.">
        <title>Thousands of microbial genomes shed light on interconnected biogeochemical processes in an aquifer system.</title>
        <authorList>
            <person name="Anantharaman K."/>
            <person name="Brown C.T."/>
            <person name="Hug L.A."/>
            <person name="Sharon I."/>
            <person name="Castelle C.J."/>
            <person name="Probst A.J."/>
            <person name="Thomas B.C."/>
            <person name="Singh A."/>
            <person name="Wilkins M.J."/>
            <person name="Karaoz U."/>
            <person name="Brodie E.L."/>
            <person name="Williams K.H."/>
            <person name="Hubbard S.S."/>
            <person name="Banfield J.F."/>
        </authorList>
    </citation>
    <scope>NUCLEOTIDE SEQUENCE [LARGE SCALE GENOMIC DNA]</scope>
</reference>
<feature type="transmembrane region" description="Helical" evidence="1">
    <location>
        <begin position="46"/>
        <end position="65"/>
    </location>
</feature>
<sequence>MPREIYYLFLILVYSTVPPFSLNFVMKKIYKEKDKSAWHTFYFYKYLITLSFLPILFLPGVDLGLAPKWSYSLPILLLIILCAVFFYRYAKREKVAQFYIGGVHAAFMEEILYRGIIFGLAKAIWGNEWIALAVSSLLFGAWHLKNFPWLGSRGTTWQFLYTAFYAGPLLCLLRIVAGDLYLSIFVHFMMDTTVALAPEWLRKTGLIYSPKPVDI</sequence>
<name>A0A1F7WST5_9BACT</name>
<dbReference type="PANTHER" id="PTHR36435">
    <property type="entry name" value="SLR1288 PROTEIN"/>
    <property type="match status" value="1"/>
</dbReference>
<feature type="transmembrane region" description="Helical" evidence="1">
    <location>
        <begin position="6"/>
        <end position="25"/>
    </location>
</feature>
<proteinExistence type="predicted"/>
<dbReference type="GO" id="GO:0080120">
    <property type="term" value="P:CAAX-box protein maturation"/>
    <property type="evidence" value="ECO:0007669"/>
    <property type="project" value="UniProtKB-ARBA"/>
</dbReference>
<accession>A0A1F7WST5</accession>
<dbReference type="Pfam" id="PF02517">
    <property type="entry name" value="Rce1-like"/>
    <property type="match status" value="1"/>
</dbReference>
<comment type="caution">
    <text evidence="3">The sequence shown here is derived from an EMBL/GenBank/DDBJ whole genome shotgun (WGS) entry which is preliminary data.</text>
</comment>
<dbReference type="Proteomes" id="UP000178812">
    <property type="component" value="Unassembled WGS sequence"/>
</dbReference>
<dbReference type="GO" id="GO:0004175">
    <property type="term" value="F:endopeptidase activity"/>
    <property type="evidence" value="ECO:0007669"/>
    <property type="project" value="UniProtKB-ARBA"/>
</dbReference>
<protein>
    <recommendedName>
        <fullName evidence="2">CAAX prenyl protease 2/Lysostaphin resistance protein A-like domain-containing protein</fullName>
    </recommendedName>
</protein>
<keyword evidence="1" id="KW-0812">Transmembrane</keyword>
<feature type="transmembrane region" description="Helical" evidence="1">
    <location>
        <begin position="159"/>
        <end position="182"/>
    </location>
</feature>
<dbReference type="AlphaFoldDB" id="A0A1F7WST5"/>
<evidence type="ECO:0000256" key="1">
    <source>
        <dbReference type="SAM" id="Phobius"/>
    </source>
</evidence>
<gene>
    <name evidence="3" type="ORF">A2125_02645</name>
</gene>
<evidence type="ECO:0000313" key="3">
    <source>
        <dbReference type="EMBL" id="OGM05841.1"/>
    </source>
</evidence>
<evidence type="ECO:0000259" key="2">
    <source>
        <dbReference type="Pfam" id="PF02517"/>
    </source>
</evidence>
<feature type="domain" description="CAAX prenyl protease 2/Lysostaphin resistance protein A-like" evidence="2">
    <location>
        <begin position="95"/>
        <end position="192"/>
    </location>
</feature>
<dbReference type="InterPro" id="IPR052710">
    <property type="entry name" value="CAAX_protease"/>
</dbReference>
<keyword evidence="1" id="KW-0472">Membrane</keyword>
<dbReference type="PANTHER" id="PTHR36435:SF1">
    <property type="entry name" value="CAAX AMINO TERMINAL PROTEASE FAMILY PROTEIN"/>
    <property type="match status" value="1"/>
</dbReference>
<evidence type="ECO:0000313" key="4">
    <source>
        <dbReference type="Proteomes" id="UP000178812"/>
    </source>
</evidence>
<feature type="transmembrane region" description="Helical" evidence="1">
    <location>
        <begin position="111"/>
        <end position="139"/>
    </location>
</feature>